<evidence type="ECO:0000313" key="3">
    <source>
        <dbReference type="Proteomes" id="UP001054837"/>
    </source>
</evidence>
<dbReference type="EMBL" id="BPLQ01015589">
    <property type="protein sequence ID" value="GIY89158.1"/>
    <property type="molecule type" value="Genomic_DNA"/>
</dbReference>
<organism evidence="2 3">
    <name type="scientific">Caerostris darwini</name>
    <dbReference type="NCBI Taxonomy" id="1538125"/>
    <lineage>
        <taxon>Eukaryota</taxon>
        <taxon>Metazoa</taxon>
        <taxon>Ecdysozoa</taxon>
        <taxon>Arthropoda</taxon>
        <taxon>Chelicerata</taxon>
        <taxon>Arachnida</taxon>
        <taxon>Araneae</taxon>
        <taxon>Araneomorphae</taxon>
        <taxon>Entelegynae</taxon>
        <taxon>Araneoidea</taxon>
        <taxon>Araneidae</taxon>
        <taxon>Caerostris</taxon>
    </lineage>
</organism>
<dbReference type="AlphaFoldDB" id="A0AAV4X3B7"/>
<comment type="caution">
    <text evidence="2">The sequence shown here is derived from an EMBL/GenBank/DDBJ whole genome shotgun (WGS) entry which is preliminary data.</text>
</comment>
<reference evidence="2 3" key="1">
    <citation type="submission" date="2021-06" db="EMBL/GenBank/DDBJ databases">
        <title>Caerostris darwini draft genome.</title>
        <authorList>
            <person name="Kono N."/>
            <person name="Arakawa K."/>
        </authorList>
    </citation>
    <scope>NUCLEOTIDE SEQUENCE [LARGE SCALE GENOMIC DNA]</scope>
</reference>
<gene>
    <name evidence="2" type="ORF">CDAR_33181</name>
</gene>
<feature type="compositionally biased region" description="Basic and acidic residues" evidence="1">
    <location>
        <begin position="69"/>
        <end position="78"/>
    </location>
</feature>
<feature type="region of interest" description="Disordered" evidence="1">
    <location>
        <begin position="52"/>
        <end position="81"/>
    </location>
</feature>
<protein>
    <submittedName>
        <fullName evidence="2">Uncharacterized protein</fullName>
    </submittedName>
</protein>
<accession>A0AAV4X3B7</accession>
<name>A0AAV4X3B7_9ARAC</name>
<keyword evidence="3" id="KW-1185">Reference proteome</keyword>
<proteinExistence type="predicted"/>
<dbReference type="Proteomes" id="UP001054837">
    <property type="component" value="Unassembled WGS sequence"/>
</dbReference>
<evidence type="ECO:0000313" key="2">
    <source>
        <dbReference type="EMBL" id="GIY89158.1"/>
    </source>
</evidence>
<sequence length="103" mass="11947">MSLLLHTHSVYSSVNIHLVITSAKEKSLENWPPTFTFMRRCLPRRITRRRIMNSGAFAPPSKSCSRHTTSHEKQESRKNIMTPTLQVDAFLSALDSHEWIRLK</sequence>
<evidence type="ECO:0000256" key="1">
    <source>
        <dbReference type="SAM" id="MobiDB-lite"/>
    </source>
</evidence>